<evidence type="ECO:0000313" key="2">
    <source>
        <dbReference type="EMBL" id="MBU3856056.1"/>
    </source>
</evidence>
<sequence>MTENKTVKYHIPQQGIYMYARMRDGKTGMIVLNSTDHEQILSAEYYKPLTKDSKMGKELSTGKMIDFSQNLTLSPRKSLIIEF</sequence>
<evidence type="ECO:0000259" key="1">
    <source>
        <dbReference type="Pfam" id="PF10438"/>
    </source>
</evidence>
<comment type="caution">
    <text evidence="2">The sequence shown here is derived from an EMBL/GenBank/DDBJ whole genome shotgun (WGS) entry which is preliminary data.</text>
</comment>
<dbReference type="Proteomes" id="UP000784286">
    <property type="component" value="Unassembled WGS sequence"/>
</dbReference>
<dbReference type="SUPFAM" id="SSF51011">
    <property type="entry name" value="Glycosyl hydrolase domain"/>
    <property type="match status" value="1"/>
</dbReference>
<dbReference type="Gene3D" id="2.60.40.1180">
    <property type="entry name" value="Golgi alpha-mannosidase II"/>
    <property type="match status" value="1"/>
</dbReference>
<evidence type="ECO:0000313" key="3">
    <source>
        <dbReference type="Proteomes" id="UP000784286"/>
    </source>
</evidence>
<reference evidence="2" key="1">
    <citation type="journal article" date="2021" name="PeerJ">
        <title>Extensive microbial diversity within the chicken gut microbiome revealed by metagenomics and culture.</title>
        <authorList>
            <person name="Gilroy R."/>
            <person name="Ravi A."/>
            <person name="Getino M."/>
            <person name="Pursley I."/>
            <person name="Horton D.L."/>
            <person name="Alikhan N.F."/>
            <person name="Baker D."/>
            <person name="Gharbi K."/>
            <person name="Hall N."/>
            <person name="Watson M."/>
            <person name="Adriaenssens E.M."/>
            <person name="Foster-Nyarko E."/>
            <person name="Jarju S."/>
            <person name="Secka A."/>
            <person name="Antonio M."/>
            <person name="Oren A."/>
            <person name="Chaudhuri R.R."/>
            <person name="La Ragione R."/>
            <person name="Hildebrand F."/>
            <person name="Pallen M.J."/>
        </authorList>
    </citation>
    <scope>NUCLEOTIDE SEQUENCE</scope>
    <source>
        <strain evidence="2">8470</strain>
    </source>
</reference>
<proteinExistence type="predicted"/>
<protein>
    <submittedName>
        <fullName evidence="2">Cyclomaltodextrinase C-terminal domain-containing protein</fullName>
    </submittedName>
</protein>
<dbReference type="Pfam" id="PF10438">
    <property type="entry name" value="Cyc-maltodext_C"/>
    <property type="match status" value="1"/>
</dbReference>
<dbReference type="InterPro" id="IPR019492">
    <property type="entry name" value="Cyclo-malto-dextrinase_C"/>
</dbReference>
<gene>
    <name evidence="2" type="ORF">H9928_05790</name>
</gene>
<reference evidence="2" key="2">
    <citation type="submission" date="2021-04" db="EMBL/GenBank/DDBJ databases">
        <authorList>
            <person name="Gilroy R."/>
        </authorList>
    </citation>
    <scope>NUCLEOTIDE SEQUENCE</scope>
    <source>
        <strain evidence="2">8470</strain>
    </source>
</reference>
<dbReference type="EMBL" id="JAHLFJ010000053">
    <property type="protein sequence ID" value="MBU3856056.1"/>
    <property type="molecule type" value="Genomic_DNA"/>
</dbReference>
<accession>A0A948TMC9</accession>
<organism evidence="2 3">
    <name type="scientific">Candidatus Phocaeicola excrementipullorum</name>
    <dbReference type="NCBI Taxonomy" id="2838731"/>
    <lineage>
        <taxon>Bacteria</taxon>
        <taxon>Pseudomonadati</taxon>
        <taxon>Bacteroidota</taxon>
        <taxon>Bacteroidia</taxon>
        <taxon>Bacteroidales</taxon>
        <taxon>Bacteroidaceae</taxon>
        <taxon>Phocaeicola</taxon>
    </lineage>
</organism>
<dbReference type="AlphaFoldDB" id="A0A948TMC9"/>
<dbReference type="InterPro" id="IPR013780">
    <property type="entry name" value="Glyco_hydro_b"/>
</dbReference>
<feature type="domain" description="Cyclo-malto-dextrinase C-terminal" evidence="1">
    <location>
        <begin position="8"/>
        <end position="82"/>
    </location>
</feature>
<name>A0A948TMC9_9BACT</name>